<accession>A0A9P0D0M5</accession>
<feature type="compositionally biased region" description="Polar residues" evidence="2">
    <location>
        <begin position="267"/>
        <end position="278"/>
    </location>
</feature>
<evidence type="ECO:0000313" key="3">
    <source>
        <dbReference type="EMBL" id="CAH1111962.1"/>
    </source>
</evidence>
<feature type="coiled-coil region" evidence="1">
    <location>
        <begin position="341"/>
        <end position="375"/>
    </location>
</feature>
<gene>
    <name evidence="3" type="ORF">PSYICH_LOCUS12882</name>
</gene>
<keyword evidence="4" id="KW-1185">Reference proteome</keyword>
<feature type="region of interest" description="Disordered" evidence="2">
    <location>
        <begin position="200"/>
        <end position="221"/>
    </location>
</feature>
<proteinExistence type="predicted"/>
<evidence type="ECO:0000313" key="4">
    <source>
        <dbReference type="Proteomes" id="UP001153636"/>
    </source>
</evidence>
<feature type="region of interest" description="Disordered" evidence="2">
    <location>
        <begin position="256"/>
        <end position="278"/>
    </location>
</feature>
<evidence type="ECO:0000256" key="2">
    <source>
        <dbReference type="SAM" id="MobiDB-lite"/>
    </source>
</evidence>
<evidence type="ECO:0000256" key="1">
    <source>
        <dbReference type="SAM" id="Coils"/>
    </source>
</evidence>
<feature type="region of interest" description="Disordered" evidence="2">
    <location>
        <begin position="414"/>
        <end position="455"/>
    </location>
</feature>
<sequence length="455" mass="52635">MEVSGKSQFQNIENYCSDPEDFEVLEDLPENTRDYLESLGITKSYSANKTGQSVDDIGLKYLPSTSKVSMISENQTTENFIKEFESFYSEMMGKVQGLKNVPALKKSNNYNDGLYLEDETLFSNLKNTPEVQEQLNAIKKLDEEIHSVISDYQNEKAERLETQIEMCNEITKNNTLPERDTELFLNLCQFEFSDLKTEEKDKKTLEVPGTNKKPSSPKKKQKDFIMRNIYLAKEGVFANSSLTDEEKAKLEDILQYEDEDTQERQQRSPFTLPSTESGRSSYFSNAYCFTFDDKKKIEDIDSQLEKFKLDEKSSEKNLNSKEDSNDGDASKTIDEVRKMNHVMLEKNLKKLEDRLRELQDAENKDLETLRKIREETKINIEGNEDDVDDMPPMGDLFDLDVLNIGENELEYIDMEGLKGEDIDYEETGEEEDEDKEETNVFDEVEEGSTIDFQSK</sequence>
<organism evidence="3 4">
    <name type="scientific">Psylliodes chrysocephalus</name>
    <dbReference type="NCBI Taxonomy" id="3402493"/>
    <lineage>
        <taxon>Eukaryota</taxon>
        <taxon>Metazoa</taxon>
        <taxon>Ecdysozoa</taxon>
        <taxon>Arthropoda</taxon>
        <taxon>Hexapoda</taxon>
        <taxon>Insecta</taxon>
        <taxon>Pterygota</taxon>
        <taxon>Neoptera</taxon>
        <taxon>Endopterygota</taxon>
        <taxon>Coleoptera</taxon>
        <taxon>Polyphaga</taxon>
        <taxon>Cucujiformia</taxon>
        <taxon>Chrysomeloidea</taxon>
        <taxon>Chrysomelidae</taxon>
        <taxon>Galerucinae</taxon>
        <taxon>Alticini</taxon>
        <taxon>Psylliodes</taxon>
    </lineage>
</organism>
<dbReference type="EMBL" id="OV651818">
    <property type="protein sequence ID" value="CAH1111962.1"/>
    <property type="molecule type" value="Genomic_DNA"/>
</dbReference>
<name>A0A9P0D0M5_9CUCU</name>
<feature type="compositionally biased region" description="Acidic residues" evidence="2">
    <location>
        <begin position="422"/>
        <end position="448"/>
    </location>
</feature>
<feature type="region of interest" description="Disordered" evidence="2">
    <location>
        <begin position="310"/>
        <end position="333"/>
    </location>
</feature>
<protein>
    <submittedName>
        <fullName evidence="3">Uncharacterized protein</fullName>
    </submittedName>
</protein>
<dbReference type="Proteomes" id="UP001153636">
    <property type="component" value="Chromosome 6"/>
</dbReference>
<dbReference type="OrthoDB" id="6774983at2759"/>
<keyword evidence="1" id="KW-0175">Coiled coil</keyword>
<reference evidence="3" key="1">
    <citation type="submission" date="2022-01" db="EMBL/GenBank/DDBJ databases">
        <authorList>
            <person name="King R."/>
        </authorList>
    </citation>
    <scope>NUCLEOTIDE SEQUENCE</scope>
</reference>
<dbReference type="AlphaFoldDB" id="A0A9P0D0M5"/>